<evidence type="ECO:0000313" key="2">
    <source>
        <dbReference type="Proteomes" id="UP000077317"/>
    </source>
</evidence>
<dbReference type="RefSeq" id="WP_067062530.1">
    <property type="nucleotide sequence ID" value="NZ_CP014699.1"/>
</dbReference>
<keyword evidence="2" id="KW-1185">Reference proteome</keyword>
<proteinExistence type="predicted"/>
<dbReference type="AlphaFoldDB" id="A0A172Q7X8"/>
<gene>
    <name evidence="1" type="ORF">A0O21_05525</name>
</gene>
<protein>
    <submittedName>
        <fullName evidence="1">Uncharacterized protein</fullName>
    </submittedName>
</protein>
<sequence>MEFLFIALLLLGYTIYYQTQMKKIFIKSKRSIFKSSLLLLAGVFFVLIRAPKAPNLGTNLLIGFLLILQAWRKEGLSRDRVITFGVRNGKLAEYEKLIIHNEHSGARLECQSSTRRSDINLYFKDEPKVIRKFLNDCKLHCELLQK</sequence>
<dbReference type="STRING" id="1811193.A0O21_05525"/>
<dbReference type="EMBL" id="CP014699">
    <property type="protein sequence ID" value="AND79527.1"/>
    <property type="molecule type" value="Genomic_DNA"/>
</dbReference>
<dbReference type="OrthoDB" id="2186796at2"/>
<dbReference type="KEGG" id="spat:A0O21_05525"/>
<reference evidence="2" key="2">
    <citation type="submission" date="2016-03" db="EMBL/GenBank/DDBJ databases">
        <title>Streptococcus antelopensis sp. nov., isolated from the feces of the Tibetan antelope (Pantholops hodgsonii) in Hoh Xil National Nature Reserve, Qinghai, China.</title>
        <authorList>
            <person name="Bai X."/>
        </authorList>
    </citation>
    <scope>NUCLEOTIDE SEQUENCE [LARGE SCALE GENOMIC DNA]</scope>
    <source>
        <strain evidence="2">TA 26</strain>
    </source>
</reference>
<evidence type="ECO:0000313" key="1">
    <source>
        <dbReference type="EMBL" id="AND79527.1"/>
    </source>
</evidence>
<reference evidence="1 2" key="1">
    <citation type="journal article" date="2016" name="Int. J. Syst. Evol. Microbiol.">
        <title>Streptococcuspantholopis sp. nov., isolated from faeces of the Tibetan antelope (Pantholops hodgsonii).</title>
        <authorList>
            <person name="Bai X."/>
            <person name="Xiong Y."/>
            <person name="Lu S."/>
            <person name="Jin D."/>
            <person name="Lai X."/>
            <person name="Yang J."/>
            <person name="Niu L."/>
            <person name="Hu S."/>
            <person name="Meng X."/>
            <person name="Pu J."/>
            <person name="Ye C."/>
            <person name="Xu J."/>
        </authorList>
    </citation>
    <scope>NUCLEOTIDE SEQUENCE [LARGE SCALE GENOMIC DNA]</scope>
    <source>
        <strain evidence="1 2">TA 26</strain>
    </source>
</reference>
<accession>A0A172Q7X8</accession>
<name>A0A172Q7X8_9STRE</name>
<dbReference type="Proteomes" id="UP000077317">
    <property type="component" value="Chromosome"/>
</dbReference>
<organism evidence="1 2">
    <name type="scientific">Streptococcus pantholopis</name>
    <dbReference type="NCBI Taxonomy" id="1811193"/>
    <lineage>
        <taxon>Bacteria</taxon>
        <taxon>Bacillati</taxon>
        <taxon>Bacillota</taxon>
        <taxon>Bacilli</taxon>
        <taxon>Lactobacillales</taxon>
        <taxon>Streptococcaceae</taxon>
        <taxon>Streptococcus</taxon>
    </lineage>
</organism>